<dbReference type="RefSeq" id="WP_208985006.1">
    <property type="nucleotide sequence ID" value="NZ_FUZT01000003.1"/>
</dbReference>
<dbReference type="EMBL" id="FUZT01000003">
    <property type="protein sequence ID" value="SKC56975.1"/>
    <property type="molecule type" value="Genomic_DNA"/>
</dbReference>
<proteinExistence type="predicted"/>
<sequence>MEKEGFNYIYSIKSLEFVRPLYVIFNDKRIRDIFREAQVEGGFLIR</sequence>
<dbReference type="Proteomes" id="UP000190285">
    <property type="component" value="Unassembled WGS sequence"/>
</dbReference>
<evidence type="ECO:0000313" key="2">
    <source>
        <dbReference type="Proteomes" id="UP000190285"/>
    </source>
</evidence>
<evidence type="ECO:0000313" key="1">
    <source>
        <dbReference type="EMBL" id="SKC56975.1"/>
    </source>
</evidence>
<dbReference type="STRING" id="36842.SAMN02194393_01508"/>
<dbReference type="AlphaFoldDB" id="A0A1T5K0E8"/>
<organism evidence="1 2">
    <name type="scientific">Maledivibacter halophilus</name>
    <dbReference type="NCBI Taxonomy" id="36842"/>
    <lineage>
        <taxon>Bacteria</taxon>
        <taxon>Bacillati</taxon>
        <taxon>Bacillota</taxon>
        <taxon>Clostridia</taxon>
        <taxon>Peptostreptococcales</taxon>
        <taxon>Caminicellaceae</taxon>
        <taxon>Maledivibacter</taxon>
    </lineage>
</organism>
<reference evidence="1 2" key="1">
    <citation type="submission" date="2017-02" db="EMBL/GenBank/DDBJ databases">
        <authorList>
            <person name="Peterson S.W."/>
        </authorList>
    </citation>
    <scope>NUCLEOTIDE SEQUENCE [LARGE SCALE GENOMIC DNA]</scope>
    <source>
        <strain evidence="1 2">M1</strain>
    </source>
</reference>
<gene>
    <name evidence="1" type="ORF">SAMN02194393_01508</name>
</gene>
<accession>A0A1T5K0E8</accession>
<keyword evidence="2" id="KW-1185">Reference proteome</keyword>
<protein>
    <submittedName>
        <fullName evidence="1">Uncharacterized protein</fullName>
    </submittedName>
</protein>
<name>A0A1T5K0E8_9FIRM</name>